<dbReference type="PANTHER" id="PTHR32063">
    <property type="match status" value="1"/>
</dbReference>
<protein>
    <submittedName>
        <fullName evidence="3">Acriflavin resistance protein</fullName>
    </submittedName>
</protein>
<keyword evidence="2" id="KW-1133">Transmembrane helix</keyword>
<feature type="transmembrane region" description="Helical" evidence="2">
    <location>
        <begin position="941"/>
        <end position="962"/>
    </location>
</feature>
<keyword evidence="2" id="KW-0472">Membrane</keyword>
<dbReference type="PANTHER" id="PTHR32063:SF0">
    <property type="entry name" value="SWARMING MOTILITY PROTEIN SWRC"/>
    <property type="match status" value="1"/>
</dbReference>
<evidence type="ECO:0000256" key="1">
    <source>
        <dbReference type="SAM" id="MobiDB-lite"/>
    </source>
</evidence>
<evidence type="ECO:0000313" key="3">
    <source>
        <dbReference type="EMBL" id="AKT37326.1"/>
    </source>
</evidence>
<feature type="transmembrane region" description="Helical" evidence="2">
    <location>
        <begin position="871"/>
        <end position="890"/>
    </location>
</feature>
<gene>
    <name evidence="3" type="ORF">CMC5_014590</name>
</gene>
<feature type="transmembrane region" description="Helical" evidence="2">
    <location>
        <begin position="385"/>
        <end position="409"/>
    </location>
</feature>
<dbReference type="SUPFAM" id="SSF82714">
    <property type="entry name" value="Multidrug efflux transporter AcrB TolC docking domain, DN and DC subdomains"/>
    <property type="match status" value="2"/>
</dbReference>
<feature type="transmembrane region" description="Helical" evidence="2">
    <location>
        <begin position="841"/>
        <end position="859"/>
    </location>
</feature>
<dbReference type="RefSeq" id="WP_050429711.1">
    <property type="nucleotide sequence ID" value="NZ_CP012159.1"/>
</dbReference>
<dbReference type="Gene3D" id="1.20.1640.10">
    <property type="entry name" value="Multidrug efflux transporter AcrB transmembrane domain"/>
    <property type="match status" value="2"/>
</dbReference>
<feature type="region of interest" description="Disordered" evidence="1">
    <location>
        <begin position="1008"/>
        <end position="1029"/>
    </location>
</feature>
<dbReference type="Gene3D" id="3.30.70.1320">
    <property type="entry name" value="Multidrug efflux transporter AcrB pore domain like"/>
    <property type="match status" value="1"/>
</dbReference>
<evidence type="ECO:0000313" key="4">
    <source>
        <dbReference type="Proteomes" id="UP000067626"/>
    </source>
</evidence>
<dbReference type="Gene3D" id="3.30.70.1430">
    <property type="entry name" value="Multidrug efflux transporter AcrB pore domain"/>
    <property type="match status" value="2"/>
</dbReference>
<dbReference type="InterPro" id="IPR027463">
    <property type="entry name" value="AcrB_DN_DC_subdom"/>
</dbReference>
<keyword evidence="4" id="KW-1185">Reference proteome</keyword>
<dbReference type="PRINTS" id="PR00702">
    <property type="entry name" value="ACRIFLAVINRP"/>
</dbReference>
<dbReference type="SUPFAM" id="SSF82866">
    <property type="entry name" value="Multidrug efflux transporter AcrB transmembrane domain"/>
    <property type="match status" value="2"/>
</dbReference>
<feature type="transmembrane region" description="Helical" evidence="2">
    <location>
        <begin position="12"/>
        <end position="34"/>
    </location>
</feature>
<feature type="transmembrane region" description="Helical" evidence="2">
    <location>
        <begin position="527"/>
        <end position="546"/>
    </location>
</feature>
<dbReference type="SUPFAM" id="SSF82693">
    <property type="entry name" value="Multidrug efflux transporter AcrB pore domain, PN1, PN2, PC1 and PC2 subdomains"/>
    <property type="match status" value="3"/>
</dbReference>
<feature type="transmembrane region" description="Helical" evidence="2">
    <location>
        <begin position="974"/>
        <end position="999"/>
    </location>
</feature>
<dbReference type="AlphaFoldDB" id="A0A0K1E8W9"/>
<dbReference type="GO" id="GO:0005886">
    <property type="term" value="C:plasma membrane"/>
    <property type="evidence" value="ECO:0007669"/>
    <property type="project" value="TreeGrafter"/>
</dbReference>
<sequence length="1029" mass="110907">MNLTDVSIKNPVFAWMLMACAILFGIVAVTRIGISQYPDVDYPNISVSVSWSGASPSAVEREIIEPLEQSLSQVEGIQQLTSSARQGSARITASFDISRNVDLALQDVQARVAQAQRQLPRDVTTPTVSKSNPDDTPILTIGVSGPYSPQMLSDVARYQVQEKLQTVPGVGQITLNGHLNRNVRIWLDASRLAEKKVVASDVIGAVQREHLEVPGGQLEAGGRQLSVRLLGEALDLESLRKLVVRRVNNTPVYLEDVSLVEDGFEDVTTVARLDGVPLQALGVLKQRGTNAVSVATGVREKVAEIQKSLPEDMKVEVLFDTTTFIEESVHHIELEIGLALLLTALVCWLFLGSLSSTLNVVLAIPMSLLGTVAVIYFLGFTLNTFTLLGLSLAVGLVVDDAVMVMENIYRHAEMGKSRRRAAAEGTKEITFAALAATLAVVAIFLPVVFMEGVIGRFFFQFGVTLSVAVMISYFEAITLAPARCAQILSTSREGRSWLGRVVDKGFEALERGYAWMLGGAVHHPWKVLLAAMLLMVGTVLVVPRIGTEFVPSQDQSRLTVRIRTETGTSVAAATPLINRAEEMLAKRPEVERVLSTLSSSSGSIDLTLVPPDQRKMTAQELMADLRKELSSIAGIRASVQDPSQQGFGIQQGSPVSFTVRGGDWDKLVEAALKIQDDLEKSGMVTDIRTDYQVGNPEVQVVPDRRRANDVGVTVNDIANTVSALVGGNVVGKFATEGRRIDIRMRLLAAQRSRPEDLGAIRVRAQNGETIPLSLVTTQQEVSVLQAISRVDRERAISISANVAPGYSQAQAMAKVEELSRELPLGYRAVPSGQASQLAETTSGLVFALIIGILVAYMVLASQFNSFLDPVTVLTILPLALSGAAIGLLIGDKTLNIFSMIGVLLLMGIVKKNSILLVEYANQVREHEGLRSLPAMLKAGPLRLRPILMTTIATMMAAVPPILGIGSGTETRSPMAAVVLGGLTVSTLLSLFVVPAFYVVTSRAKERIWGDTPPGRESLPPPIHDPGINA</sequence>
<organism evidence="3 4">
    <name type="scientific">Chondromyces crocatus</name>
    <dbReference type="NCBI Taxonomy" id="52"/>
    <lineage>
        <taxon>Bacteria</taxon>
        <taxon>Pseudomonadati</taxon>
        <taxon>Myxococcota</taxon>
        <taxon>Polyangia</taxon>
        <taxon>Polyangiales</taxon>
        <taxon>Polyangiaceae</taxon>
        <taxon>Chondromyces</taxon>
    </lineage>
</organism>
<dbReference type="PATRIC" id="fig|52.7.peg.1558"/>
<evidence type="ECO:0000256" key="2">
    <source>
        <dbReference type="SAM" id="Phobius"/>
    </source>
</evidence>
<dbReference type="Gene3D" id="3.30.2090.10">
    <property type="entry name" value="Multidrug efflux transporter AcrB TolC docking domain, DN and DC subdomains"/>
    <property type="match status" value="2"/>
</dbReference>
<dbReference type="EMBL" id="CP012159">
    <property type="protein sequence ID" value="AKT37326.1"/>
    <property type="molecule type" value="Genomic_DNA"/>
</dbReference>
<feature type="transmembrane region" description="Helical" evidence="2">
    <location>
        <begin position="429"/>
        <end position="449"/>
    </location>
</feature>
<reference evidence="3 4" key="1">
    <citation type="submission" date="2015-07" db="EMBL/GenBank/DDBJ databases">
        <title>Genome analysis of myxobacterium Chondromyces crocatus Cm c5 reveals a high potential for natural compound synthesis and the genetic basis for the loss of fruiting body formation.</title>
        <authorList>
            <person name="Zaburannyi N."/>
            <person name="Bunk B."/>
            <person name="Maier J."/>
            <person name="Overmann J."/>
            <person name="Mueller R."/>
        </authorList>
    </citation>
    <scope>NUCLEOTIDE SEQUENCE [LARGE SCALE GENOMIC DNA]</scope>
    <source>
        <strain evidence="3 4">Cm c5</strain>
    </source>
</reference>
<dbReference type="Gene3D" id="3.30.70.1440">
    <property type="entry name" value="Multidrug efflux transporter AcrB pore domain"/>
    <property type="match status" value="1"/>
</dbReference>
<proteinExistence type="predicted"/>
<feature type="transmembrane region" description="Helical" evidence="2">
    <location>
        <begin position="334"/>
        <end position="351"/>
    </location>
</feature>
<dbReference type="Proteomes" id="UP000067626">
    <property type="component" value="Chromosome"/>
</dbReference>
<dbReference type="Pfam" id="PF00873">
    <property type="entry name" value="ACR_tran"/>
    <property type="match status" value="1"/>
</dbReference>
<keyword evidence="2" id="KW-0812">Transmembrane</keyword>
<dbReference type="KEGG" id="ccro:CMC5_014590"/>
<dbReference type="GO" id="GO:0042910">
    <property type="term" value="F:xenobiotic transmembrane transporter activity"/>
    <property type="evidence" value="ECO:0007669"/>
    <property type="project" value="TreeGrafter"/>
</dbReference>
<name>A0A0K1E8W9_CHOCO</name>
<accession>A0A0K1E8W9</accession>
<feature type="region of interest" description="Disordered" evidence="1">
    <location>
        <begin position="116"/>
        <end position="135"/>
    </location>
</feature>
<dbReference type="STRING" id="52.CMC5_014590"/>
<dbReference type="InterPro" id="IPR001036">
    <property type="entry name" value="Acrflvin-R"/>
</dbReference>
<dbReference type="OrthoDB" id="9807612at2"/>
<feature type="transmembrane region" description="Helical" evidence="2">
    <location>
        <begin position="461"/>
        <end position="482"/>
    </location>
</feature>